<feature type="compositionally biased region" description="Polar residues" evidence="1">
    <location>
        <begin position="78"/>
        <end position="96"/>
    </location>
</feature>
<keyword evidence="3" id="KW-1185">Reference proteome</keyword>
<feature type="region of interest" description="Disordered" evidence="1">
    <location>
        <begin position="1"/>
        <end position="141"/>
    </location>
</feature>
<dbReference type="Proteomes" id="UP000008068">
    <property type="component" value="Unassembled WGS sequence"/>
</dbReference>
<dbReference type="STRING" id="135651.G0MNM7"/>
<dbReference type="eggNOG" id="ENOG502TJSC">
    <property type="taxonomic scope" value="Eukaryota"/>
</dbReference>
<evidence type="ECO:0000313" key="2">
    <source>
        <dbReference type="EMBL" id="EGT38973.1"/>
    </source>
</evidence>
<gene>
    <name evidence="2" type="primary">Cbn-tag-332</name>
    <name evidence="2" type="ORF">CAEBREN_05670</name>
</gene>
<feature type="compositionally biased region" description="Basic and acidic residues" evidence="1">
    <location>
        <begin position="100"/>
        <end position="118"/>
    </location>
</feature>
<feature type="compositionally biased region" description="Low complexity" evidence="1">
    <location>
        <begin position="65"/>
        <end position="77"/>
    </location>
</feature>
<dbReference type="HOGENOM" id="CLU_140558_0_0_1"/>
<sequence>MIQTLSSINKSIPEPPKSSTTSTTSQVKPKSATLAASTSSKPTEKGTTKKGQSILDTLLPDTFGSSSSSQLVPGSSSVNRITSPKENGNGGAQTENGENEEARIQRLRMEAKRARQQEDENSGSMSNQMEMMSAFEFDNTY</sequence>
<reference evidence="3" key="1">
    <citation type="submission" date="2011-07" db="EMBL/GenBank/DDBJ databases">
        <authorList>
            <consortium name="Caenorhabditis brenneri Sequencing and Analysis Consortium"/>
            <person name="Wilson R.K."/>
        </authorList>
    </citation>
    <scope>NUCLEOTIDE SEQUENCE [LARGE SCALE GENOMIC DNA]</scope>
    <source>
        <strain evidence="3">PB2801</strain>
    </source>
</reference>
<protein>
    <submittedName>
        <fullName evidence="2">CBN-TAG-332 protein</fullName>
    </submittedName>
</protein>
<dbReference type="EMBL" id="GL379804">
    <property type="protein sequence ID" value="EGT38973.1"/>
    <property type="molecule type" value="Genomic_DNA"/>
</dbReference>
<dbReference type="OrthoDB" id="10584435at2759"/>
<dbReference type="InParanoid" id="G0MNM7"/>
<name>G0MNM7_CAEBE</name>
<organism evidence="3">
    <name type="scientific">Caenorhabditis brenneri</name>
    <name type="common">Nematode worm</name>
    <dbReference type="NCBI Taxonomy" id="135651"/>
    <lineage>
        <taxon>Eukaryota</taxon>
        <taxon>Metazoa</taxon>
        <taxon>Ecdysozoa</taxon>
        <taxon>Nematoda</taxon>
        <taxon>Chromadorea</taxon>
        <taxon>Rhabditida</taxon>
        <taxon>Rhabditina</taxon>
        <taxon>Rhabditomorpha</taxon>
        <taxon>Rhabditoidea</taxon>
        <taxon>Rhabditidae</taxon>
        <taxon>Peloderinae</taxon>
        <taxon>Caenorhabditis</taxon>
    </lineage>
</organism>
<accession>G0MNM7</accession>
<evidence type="ECO:0000256" key="1">
    <source>
        <dbReference type="SAM" id="MobiDB-lite"/>
    </source>
</evidence>
<proteinExistence type="predicted"/>
<dbReference type="AlphaFoldDB" id="G0MNM7"/>
<feature type="compositionally biased region" description="Low complexity" evidence="1">
    <location>
        <begin position="17"/>
        <end position="41"/>
    </location>
</feature>
<evidence type="ECO:0000313" key="3">
    <source>
        <dbReference type="Proteomes" id="UP000008068"/>
    </source>
</evidence>